<dbReference type="KEGG" id="pace:A6070_13175"/>
<dbReference type="GO" id="GO:0043023">
    <property type="term" value="F:ribosomal large subunit binding"/>
    <property type="evidence" value="ECO:0007669"/>
    <property type="project" value="UniProtKB-UniRule"/>
</dbReference>
<keyword evidence="1 7" id="KW-0699">rRNA-binding</keyword>
<keyword evidence="11" id="KW-1185">Reference proteome</keyword>
<dbReference type="HAMAP" id="MF_00092">
    <property type="entry name" value="MutS2"/>
    <property type="match status" value="1"/>
</dbReference>
<keyword evidence="6 7" id="KW-0238">DNA-binding</keyword>
<dbReference type="CDD" id="cd03280">
    <property type="entry name" value="ABC_MutS2"/>
    <property type="match status" value="1"/>
</dbReference>
<dbReference type="AlphaFoldDB" id="A0A1L3GEK3"/>
<comment type="similarity">
    <text evidence="7">Belongs to the DNA mismatch repair MutS family. MutS2 subfamily.</text>
</comment>
<dbReference type="GO" id="GO:0072344">
    <property type="term" value="P:rescue of stalled ribosome"/>
    <property type="evidence" value="ECO:0007669"/>
    <property type="project" value="UniProtKB-UniRule"/>
</dbReference>
<dbReference type="GO" id="GO:0019843">
    <property type="term" value="F:rRNA binding"/>
    <property type="evidence" value="ECO:0007669"/>
    <property type="project" value="UniProtKB-UniRule"/>
</dbReference>
<dbReference type="Gene3D" id="3.40.50.300">
    <property type="entry name" value="P-loop containing nucleotide triphosphate hydrolases"/>
    <property type="match status" value="1"/>
</dbReference>
<dbReference type="InterPro" id="IPR036187">
    <property type="entry name" value="DNA_mismatch_repair_MutS_sf"/>
</dbReference>
<dbReference type="RefSeq" id="WP_072286221.1">
    <property type="nucleotide sequence ID" value="NZ_CP015455.1"/>
</dbReference>
<organism evidence="10 11">
    <name type="scientific">Syntrophotalea acetylenica</name>
    <name type="common">Pelobacter acetylenicus</name>
    <dbReference type="NCBI Taxonomy" id="29542"/>
    <lineage>
        <taxon>Bacteria</taxon>
        <taxon>Pseudomonadati</taxon>
        <taxon>Thermodesulfobacteriota</taxon>
        <taxon>Desulfuromonadia</taxon>
        <taxon>Desulfuromonadales</taxon>
        <taxon>Syntrophotaleaceae</taxon>
        <taxon>Syntrophotalea</taxon>
    </lineage>
</organism>
<dbReference type="GO" id="GO:0030983">
    <property type="term" value="F:mismatched DNA binding"/>
    <property type="evidence" value="ECO:0007669"/>
    <property type="project" value="InterPro"/>
</dbReference>
<dbReference type="Pfam" id="PF00488">
    <property type="entry name" value="MutS_V"/>
    <property type="match status" value="1"/>
</dbReference>
<dbReference type="SMART" id="SM00534">
    <property type="entry name" value="MUTSac"/>
    <property type="match status" value="1"/>
</dbReference>
<keyword evidence="8" id="KW-0175">Coiled coil</keyword>
<dbReference type="FunFam" id="3.40.50.300:FF:000830">
    <property type="entry name" value="Endonuclease MutS2"/>
    <property type="match status" value="1"/>
</dbReference>
<dbReference type="GO" id="GO:0006298">
    <property type="term" value="P:mismatch repair"/>
    <property type="evidence" value="ECO:0007669"/>
    <property type="project" value="InterPro"/>
</dbReference>
<dbReference type="GO" id="GO:0004519">
    <property type="term" value="F:endonuclease activity"/>
    <property type="evidence" value="ECO:0007669"/>
    <property type="project" value="UniProtKB-UniRule"/>
</dbReference>
<dbReference type="EC" id="3.6.4.-" evidence="7"/>
<dbReference type="PROSITE" id="PS50828">
    <property type="entry name" value="SMR"/>
    <property type="match status" value="1"/>
</dbReference>
<dbReference type="SMART" id="SM00533">
    <property type="entry name" value="MUTSd"/>
    <property type="match status" value="1"/>
</dbReference>
<dbReference type="InterPro" id="IPR027417">
    <property type="entry name" value="P-loop_NTPase"/>
</dbReference>
<dbReference type="SUPFAM" id="SSF52540">
    <property type="entry name" value="P-loop containing nucleoside triphosphate hydrolases"/>
    <property type="match status" value="1"/>
</dbReference>
<feature type="domain" description="Smr" evidence="9">
    <location>
        <begin position="715"/>
        <end position="786"/>
    </location>
</feature>
<evidence type="ECO:0000313" key="11">
    <source>
        <dbReference type="Proteomes" id="UP000182264"/>
    </source>
</evidence>
<dbReference type="Proteomes" id="UP000182264">
    <property type="component" value="Chromosome"/>
</dbReference>
<evidence type="ECO:0000256" key="8">
    <source>
        <dbReference type="SAM" id="Coils"/>
    </source>
</evidence>
<feature type="coiled-coil region" evidence="8">
    <location>
        <begin position="528"/>
        <end position="605"/>
    </location>
</feature>
<keyword evidence="4 7" id="KW-0067">ATP-binding</keyword>
<gene>
    <name evidence="7" type="primary">mutS2</name>
    <name evidence="7" type="synonym">rqcU</name>
    <name evidence="10" type="ORF">A7E75_04530</name>
</gene>
<keyword evidence="7" id="KW-0540">Nuclease</keyword>
<evidence type="ECO:0000259" key="9">
    <source>
        <dbReference type="PROSITE" id="PS50828"/>
    </source>
</evidence>
<dbReference type="InterPro" id="IPR005747">
    <property type="entry name" value="MutS2"/>
</dbReference>
<comment type="function">
    <text evidence="7">Acts as a ribosome collision sensor, splitting the ribosome into its 2 subunits. Detects stalled/collided 70S ribosomes which it binds and splits by an ATP-hydrolysis driven conformational change. Acts upstream of the ribosome quality control system (RQC), a ribosome-associated complex that mediates the extraction of incompletely synthesized nascent chains from stalled ribosomes and their subsequent degradation. Probably generates substrates for RQC.</text>
</comment>
<dbReference type="InterPro" id="IPR045076">
    <property type="entry name" value="MutS"/>
</dbReference>
<keyword evidence="5 7" id="KW-0694">RNA-binding</keyword>
<name>A0A1L3GEK3_SYNAC</name>
<evidence type="ECO:0000256" key="5">
    <source>
        <dbReference type="ARBA" id="ARBA00022884"/>
    </source>
</evidence>
<dbReference type="GO" id="GO:0005524">
    <property type="term" value="F:ATP binding"/>
    <property type="evidence" value="ECO:0007669"/>
    <property type="project" value="UniProtKB-UniRule"/>
</dbReference>
<dbReference type="OrthoDB" id="9808166at2"/>
<comment type="subunit">
    <text evidence="7">Homodimer. Binds to stalled ribosomes, contacting rRNA.</text>
</comment>
<dbReference type="Gene3D" id="3.30.1370.110">
    <property type="match status" value="1"/>
</dbReference>
<evidence type="ECO:0000313" key="10">
    <source>
        <dbReference type="EMBL" id="APG24382.1"/>
    </source>
</evidence>
<feature type="binding site" evidence="7">
    <location>
        <begin position="340"/>
        <end position="347"/>
    </location>
    <ligand>
        <name>ATP</name>
        <dbReference type="ChEBI" id="CHEBI:30616"/>
    </ligand>
</feature>
<dbReference type="STRING" id="29542.A6070_13175"/>
<dbReference type="PIRSF" id="PIRSF005814">
    <property type="entry name" value="MutS_YshD"/>
    <property type="match status" value="1"/>
</dbReference>
<dbReference type="SUPFAM" id="SSF48334">
    <property type="entry name" value="DNA repair protein MutS, domain III"/>
    <property type="match status" value="1"/>
</dbReference>
<dbReference type="Pfam" id="PF01713">
    <property type="entry name" value="Smr"/>
    <property type="match status" value="1"/>
</dbReference>
<dbReference type="SMART" id="SM00463">
    <property type="entry name" value="SMR"/>
    <property type="match status" value="1"/>
</dbReference>
<reference evidence="10 11" key="1">
    <citation type="journal article" date="2017" name="Genome Announc.">
        <title>Complete Genome Sequences of Two Acetylene-Fermenting Pelobacter acetylenicus Strains.</title>
        <authorList>
            <person name="Sutton J.M."/>
            <person name="Baesman S.M."/>
            <person name="Fierst J.L."/>
            <person name="Poret-Peterson A.T."/>
            <person name="Oremland R.S."/>
            <person name="Dunlap D.S."/>
            <person name="Akob D.M."/>
        </authorList>
    </citation>
    <scope>NUCLEOTIDE SEQUENCE [LARGE SCALE GENOMIC DNA]</scope>
    <source>
        <strain evidence="10 11">DSM 3247</strain>
    </source>
</reference>
<dbReference type="EC" id="3.1.-.-" evidence="7"/>
<dbReference type="EMBL" id="CP015518">
    <property type="protein sequence ID" value="APG24382.1"/>
    <property type="molecule type" value="Genomic_DNA"/>
</dbReference>
<dbReference type="CDD" id="cd06503">
    <property type="entry name" value="ATP-synt_Fo_b"/>
    <property type="match status" value="1"/>
</dbReference>
<keyword evidence="3 7" id="KW-0378">Hydrolase</keyword>
<dbReference type="GO" id="GO:0045910">
    <property type="term" value="P:negative regulation of DNA recombination"/>
    <property type="evidence" value="ECO:0007669"/>
    <property type="project" value="InterPro"/>
</dbReference>
<dbReference type="NCBIfam" id="TIGR01069">
    <property type="entry name" value="mutS2"/>
    <property type="match status" value="1"/>
</dbReference>
<dbReference type="PANTHER" id="PTHR48466:SF2">
    <property type="entry name" value="OS10G0509000 PROTEIN"/>
    <property type="match status" value="1"/>
</dbReference>
<keyword evidence="2 7" id="KW-0547">Nucleotide-binding</keyword>
<accession>A0A1L3GEK3</accession>
<dbReference type="GO" id="GO:0016887">
    <property type="term" value="F:ATP hydrolysis activity"/>
    <property type="evidence" value="ECO:0007669"/>
    <property type="project" value="InterPro"/>
</dbReference>
<proteinExistence type="inferred from homology"/>
<evidence type="ECO:0000256" key="2">
    <source>
        <dbReference type="ARBA" id="ARBA00022741"/>
    </source>
</evidence>
<dbReference type="InterPro" id="IPR007696">
    <property type="entry name" value="DNA_mismatch_repair_MutS_core"/>
</dbReference>
<dbReference type="InterPro" id="IPR002625">
    <property type="entry name" value="Smr_dom"/>
</dbReference>
<dbReference type="PANTHER" id="PTHR48466">
    <property type="entry name" value="OS10G0509000 PROTEIN-RELATED"/>
    <property type="match status" value="1"/>
</dbReference>
<evidence type="ECO:0000256" key="1">
    <source>
        <dbReference type="ARBA" id="ARBA00022730"/>
    </source>
</evidence>
<dbReference type="GO" id="GO:0140664">
    <property type="term" value="F:ATP-dependent DNA damage sensor activity"/>
    <property type="evidence" value="ECO:0007669"/>
    <property type="project" value="InterPro"/>
</dbReference>
<keyword evidence="7" id="KW-0255">Endonuclease</keyword>
<evidence type="ECO:0000256" key="7">
    <source>
        <dbReference type="HAMAP-Rule" id="MF_00092"/>
    </source>
</evidence>
<evidence type="ECO:0000256" key="4">
    <source>
        <dbReference type="ARBA" id="ARBA00022840"/>
    </source>
</evidence>
<protein>
    <recommendedName>
        <fullName evidence="7">Endonuclease MutS2</fullName>
        <ecNumber evidence="7">3.1.-.-</ecNumber>
    </recommendedName>
    <alternativeName>
        <fullName evidence="7">Ribosome-associated protein quality control-upstream factor</fullName>
        <shortName evidence="7">RQC-upstream factor</shortName>
        <shortName evidence="7">RqcU</shortName>
        <ecNumber evidence="7">3.6.4.-</ecNumber>
    </alternativeName>
</protein>
<evidence type="ECO:0000256" key="3">
    <source>
        <dbReference type="ARBA" id="ARBA00022801"/>
    </source>
</evidence>
<dbReference type="InterPro" id="IPR036063">
    <property type="entry name" value="Smr_dom_sf"/>
</dbReference>
<comment type="function">
    <text evidence="7">Endonuclease that is involved in the suppression of homologous recombination and thus may have a key role in the control of bacterial genetic diversity.</text>
</comment>
<evidence type="ECO:0000256" key="6">
    <source>
        <dbReference type="ARBA" id="ARBA00023125"/>
    </source>
</evidence>
<sequence>MSEETLRVLEYDKVVRLLAGHAVTEPGQERILALHPLDNPAQVIEALAEVAEMAALVEQQGRPPLGGCRDLRRSLRRLHADGSWLPAEDLLAVLSSVEAAAACRGYFAGQSRAPKLGLLAAGLAACNALQREIRASIGSHGEILDSASFELGDLRQSSRQLRARIRRKLEDMLHAEAFNGVFQDTIVTERNGRYVVPVRADHRGRIKGLIHDESASGQTLFVEPNSVLEWNNELQALQRAEQREEERILRRLSALVRDQRGPLEHNQNLLALFDLRGAAARFGQMCGAVVPQIVDQPLLDLRAARHPLLMIGPHGEIDAARAVPVDLKLGRDRQVLVISGPNTGGKSVALKTIGLLVLMVRSGLPVPCDADSRLFLFSSVHADIGDEQSIEQQLSTFSGHLARLRRILEAAGPGTLVLLDELGTGTDPAEGGALAMAILDHLRNAGVRAVATTHLNLIKGYAATRDGVENAAVEFDPVTLRPTYRLHYGIPGASQAFTIARRLGLPDEIMRCAEDYLGDGEKAGLELMERINARQHALEQELAEARKLRARAEQERARRKKLLDDFEAQRQALLEKARRRGDQLVRDAERKIRDLLQQARETGQQVPEQARLTTEMRAVRDDLHRAQPVPPHRDRAPKSVTVGELVRIPTLRAEGEVVRVQGDAIEMTVQGKKLRLPLASLEAFRPRRFAVRQSGGAVRGRVQRDAFSPRLMLVGKRVDEALPLLERFVDDALLHGMPELEIVHGSGEGVLRKVVREFLAEHREVAGFHAADVGQGGDNVTLVQLRKT</sequence>
<dbReference type="InterPro" id="IPR000432">
    <property type="entry name" value="DNA_mismatch_repair_MutS_C"/>
</dbReference>